<reference evidence="3 4" key="1">
    <citation type="submission" date="2023-07" db="EMBL/GenBank/DDBJ databases">
        <title>Genomic Encyclopedia of Type Strains, Phase IV (KMG-IV): sequencing the most valuable type-strain genomes for metagenomic binning, comparative biology and taxonomic classification.</title>
        <authorList>
            <person name="Goeker M."/>
        </authorList>
    </citation>
    <scope>NUCLEOTIDE SEQUENCE [LARGE SCALE GENOMIC DNA]</scope>
    <source>
        <strain evidence="3 4">DSM 19619</strain>
    </source>
</reference>
<gene>
    <name evidence="3" type="ORF">QO011_004625</name>
</gene>
<dbReference type="EMBL" id="JAUSVX010000009">
    <property type="protein sequence ID" value="MDQ0471600.1"/>
    <property type="molecule type" value="Genomic_DNA"/>
</dbReference>
<accession>A0ABU0JDB3</accession>
<keyword evidence="4" id="KW-1185">Reference proteome</keyword>
<proteinExistence type="predicted"/>
<dbReference type="CDD" id="cd02440">
    <property type="entry name" value="AdoMet_MTases"/>
    <property type="match status" value="1"/>
</dbReference>
<name>A0ABU0JDB3_9HYPH</name>
<feature type="domain" description="Methyltransferase" evidence="2">
    <location>
        <begin position="48"/>
        <end position="144"/>
    </location>
</feature>
<dbReference type="Proteomes" id="UP001242480">
    <property type="component" value="Unassembled WGS sequence"/>
</dbReference>
<dbReference type="RefSeq" id="WP_307277032.1">
    <property type="nucleotide sequence ID" value="NZ_JAUSVX010000009.1"/>
</dbReference>
<dbReference type="InterPro" id="IPR018773">
    <property type="entry name" value="MeTrfase_reg_dom_prd"/>
</dbReference>
<feature type="domain" description="Methyltransferase regulatory" evidence="1">
    <location>
        <begin position="217"/>
        <end position="297"/>
    </location>
</feature>
<dbReference type="Pfam" id="PF13649">
    <property type="entry name" value="Methyltransf_25"/>
    <property type="match status" value="1"/>
</dbReference>
<dbReference type="InterPro" id="IPR041698">
    <property type="entry name" value="Methyltransf_25"/>
</dbReference>
<organism evidence="3 4">
    <name type="scientific">Labrys wisconsinensis</name>
    <dbReference type="NCBI Taxonomy" id="425677"/>
    <lineage>
        <taxon>Bacteria</taxon>
        <taxon>Pseudomonadati</taxon>
        <taxon>Pseudomonadota</taxon>
        <taxon>Alphaproteobacteria</taxon>
        <taxon>Hyphomicrobiales</taxon>
        <taxon>Xanthobacteraceae</taxon>
        <taxon>Labrys</taxon>
    </lineage>
</organism>
<dbReference type="Gene3D" id="3.40.50.150">
    <property type="entry name" value="Vaccinia Virus protein VP39"/>
    <property type="match status" value="1"/>
</dbReference>
<dbReference type="SUPFAM" id="SSF53335">
    <property type="entry name" value="S-adenosyl-L-methionine-dependent methyltransferases"/>
    <property type="match status" value="1"/>
</dbReference>
<dbReference type="InterPro" id="IPR029063">
    <property type="entry name" value="SAM-dependent_MTases_sf"/>
</dbReference>
<evidence type="ECO:0000259" key="1">
    <source>
        <dbReference type="Pfam" id="PF10119"/>
    </source>
</evidence>
<dbReference type="Pfam" id="PF10119">
    <property type="entry name" value="MethyTransf_Reg"/>
    <property type="match status" value="1"/>
</dbReference>
<comment type="caution">
    <text evidence="3">The sequence shown here is derived from an EMBL/GenBank/DDBJ whole genome shotgun (WGS) entry which is preliminary data.</text>
</comment>
<evidence type="ECO:0000259" key="2">
    <source>
        <dbReference type="Pfam" id="PF13649"/>
    </source>
</evidence>
<evidence type="ECO:0000313" key="3">
    <source>
        <dbReference type="EMBL" id="MDQ0471600.1"/>
    </source>
</evidence>
<evidence type="ECO:0008006" key="5">
    <source>
        <dbReference type="Google" id="ProtNLM"/>
    </source>
</evidence>
<evidence type="ECO:0000313" key="4">
    <source>
        <dbReference type="Proteomes" id="UP001242480"/>
    </source>
</evidence>
<protein>
    <recommendedName>
        <fullName evidence="5">Methyltransferase domain-containing protein</fullName>
    </recommendedName>
</protein>
<sequence>MTEPIRYVSDVPYVPGFTCELSPEWLDFVAVLCGFEPPGRASDFSWCELGCGQGLTSIVFAATHPEGMFHAVDAMPAHIAWGRRVAADAGIGNLAFHAVDFAAAVELDLPQFAYIVAHGVYSWIDEEAKAAFRRFIDRHLAPGGLVYVSYNTMPGWAADAPFQHLVRAIAARATGDSMDRFDAAAAAVQGLTRAGAPALTASSVAAGWDAEKDRRPRAYFAHEYLAPAWRPLYVDDVRRDMAQIGLEPVGSATLRDNFDGFVLRRAAREALEAIADADLRDLVRDYFLLQRFRRDVYGRAPAGLDDDERRKRLFAMPFALVTPAALVEYAMATEAGRVTYDNPVARRIVSMLAHEPRTLADCLTGPDRTQAPAAQDLLANALALCCAGTIAPVSRGRADVAGLNALLLEDAGPGTAYRVLPFGTAQKFDTRFLVALRDGKEVAPEVRPWADHLLRWA</sequence>